<feature type="domain" description="UBA" evidence="1">
    <location>
        <begin position="12"/>
        <end position="43"/>
    </location>
</feature>
<dbReference type="PROSITE" id="PS50030">
    <property type="entry name" value="UBA"/>
    <property type="match status" value="1"/>
</dbReference>
<dbReference type="InterPro" id="IPR015940">
    <property type="entry name" value="UBA"/>
</dbReference>
<protein>
    <recommendedName>
        <fullName evidence="1">UBA domain-containing protein</fullName>
    </recommendedName>
</protein>
<dbReference type="InterPro" id="IPR009060">
    <property type="entry name" value="UBA-like_sf"/>
</dbReference>
<evidence type="ECO:0000313" key="2">
    <source>
        <dbReference type="EnsemblMetazoa" id="CLYHEMP010511.1"/>
    </source>
</evidence>
<name>A0A7M5V6L8_9CNID</name>
<keyword evidence="3" id="KW-1185">Reference proteome</keyword>
<sequence>MDGFRNELHMLINEMGFNRIEAEMALQESRGDVNAAIGKLTSGTYAPPPYDPVGIEQTATASSNISEKNRVDEPSKLTFSNLLADLKGSHKAPVVEDKPTAPSFSNLSNDVNQIKLELPETAREMPPPYEVVDKSHKVKAWEKEANVFYFDAPSSRSSSSASPSTGAYGGGFNQFQSQSIYLKQGDRCDACYSLLETTEDVLTQNNKIYHGKCFRKKFGPKCAYCCFPLSLPDKDHDLSGRYLVYKKKDYHVECYEKYAGPRCTYCFNVIIERPNGEFCGSWIVDGSHEYHTECYQKKLHSAWRAQNS</sequence>
<dbReference type="SUPFAM" id="SSF46934">
    <property type="entry name" value="UBA-like"/>
    <property type="match status" value="1"/>
</dbReference>
<dbReference type="Gene3D" id="2.10.110.10">
    <property type="entry name" value="Cysteine Rich Protein"/>
    <property type="match status" value="1"/>
</dbReference>
<dbReference type="Proteomes" id="UP000594262">
    <property type="component" value="Unplaced"/>
</dbReference>
<evidence type="ECO:0000259" key="1">
    <source>
        <dbReference type="PROSITE" id="PS50030"/>
    </source>
</evidence>
<reference evidence="2" key="1">
    <citation type="submission" date="2021-01" db="UniProtKB">
        <authorList>
            <consortium name="EnsemblMetazoa"/>
        </authorList>
    </citation>
    <scope>IDENTIFICATION</scope>
</reference>
<dbReference type="GeneID" id="136805741"/>
<dbReference type="AlphaFoldDB" id="A0A7M5V6L8"/>
<dbReference type="EnsemblMetazoa" id="CLYHEMT010511.1">
    <property type="protein sequence ID" value="CLYHEMP010511.1"/>
    <property type="gene ID" value="CLYHEMG010511"/>
</dbReference>
<proteinExistence type="predicted"/>
<organism evidence="2 3">
    <name type="scientific">Clytia hemisphaerica</name>
    <dbReference type="NCBI Taxonomy" id="252671"/>
    <lineage>
        <taxon>Eukaryota</taxon>
        <taxon>Metazoa</taxon>
        <taxon>Cnidaria</taxon>
        <taxon>Hydrozoa</taxon>
        <taxon>Hydroidolina</taxon>
        <taxon>Leptothecata</taxon>
        <taxon>Obeliida</taxon>
        <taxon>Clytiidae</taxon>
        <taxon>Clytia</taxon>
    </lineage>
</organism>
<dbReference type="RefSeq" id="XP_066918388.1">
    <property type="nucleotide sequence ID" value="XM_067062287.1"/>
</dbReference>
<accession>A0A7M5V6L8</accession>
<evidence type="ECO:0000313" key="3">
    <source>
        <dbReference type="Proteomes" id="UP000594262"/>
    </source>
</evidence>
<dbReference type="CDD" id="cd14270">
    <property type="entry name" value="UBA"/>
    <property type="match status" value="1"/>
</dbReference>
<dbReference type="Gene3D" id="1.10.8.10">
    <property type="entry name" value="DNA helicase RuvA subunit, C-terminal domain"/>
    <property type="match status" value="1"/>
</dbReference>
<dbReference type="OrthoDB" id="5945546at2759"/>